<dbReference type="InterPro" id="IPR011022">
    <property type="entry name" value="Arrestin_C-like"/>
</dbReference>
<accession>A0A0L0CEC0</accession>
<feature type="domain" description="Arrestin C-terminal-like" evidence="4">
    <location>
        <begin position="160"/>
        <end position="296"/>
    </location>
</feature>
<name>A0A0L0CEC0_LUCCU</name>
<feature type="compositionally biased region" description="Polar residues" evidence="3">
    <location>
        <begin position="353"/>
        <end position="369"/>
    </location>
</feature>
<evidence type="ECO:0000313" key="5">
    <source>
        <dbReference type="EMBL" id="KNC30552.1"/>
    </source>
</evidence>
<dbReference type="AlphaFoldDB" id="A0A0L0CEC0"/>
<dbReference type="Pfam" id="PF00339">
    <property type="entry name" value="Arrestin_N"/>
    <property type="match status" value="1"/>
</dbReference>
<feature type="compositionally biased region" description="Low complexity" evidence="3">
    <location>
        <begin position="329"/>
        <end position="344"/>
    </location>
</feature>
<evidence type="ECO:0000256" key="3">
    <source>
        <dbReference type="SAM" id="MobiDB-lite"/>
    </source>
</evidence>
<reference evidence="5 6" key="1">
    <citation type="journal article" date="2015" name="Nat. Commun.">
        <title>Lucilia cuprina genome unlocks parasitic fly biology to underpin future interventions.</title>
        <authorList>
            <person name="Anstead C.A."/>
            <person name="Korhonen P.K."/>
            <person name="Young N.D."/>
            <person name="Hall R.S."/>
            <person name="Jex A.R."/>
            <person name="Murali S.C."/>
            <person name="Hughes D.S."/>
            <person name="Lee S.F."/>
            <person name="Perry T."/>
            <person name="Stroehlein A.J."/>
            <person name="Ansell B.R."/>
            <person name="Breugelmans B."/>
            <person name="Hofmann A."/>
            <person name="Qu J."/>
            <person name="Dugan S."/>
            <person name="Lee S.L."/>
            <person name="Chao H."/>
            <person name="Dinh H."/>
            <person name="Han Y."/>
            <person name="Doddapaneni H.V."/>
            <person name="Worley K.C."/>
            <person name="Muzny D.M."/>
            <person name="Ioannidis P."/>
            <person name="Waterhouse R.M."/>
            <person name="Zdobnov E.M."/>
            <person name="James P.J."/>
            <person name="Bagnall N.H."/>
            <person name="Kotze A.C."/>
            <person name="Gibbs R.A."/>
            <person name="Richards S."/>
            <person name="Batterham P."/>
            <person name="Gasser R.B."/>
        </authorList>
    </citation>
    <scope>NUCLEOTIDE SEQUENCE [LARGE SCALE GENOMIC DNA]</scope>
    <source>
        <strain evidence="5 6">LS</strain>
        <tissue evidence="5">Full body</tissue>
    </source>
</reference>
<protein>
    <recommendedName>
        <fullName evidence="4">Arrestin C-terminal-like domain-containing protein</fullName>
    </recommendedName>
</protein>
<evidence type="ECO:0000313" key="6">
    <source>
        <dbReference type="Proteomes" id="UP000037069"/>
    </source>
</evidence>
<evidence type="ECO:0000256" key="2">
    <source>
        <dbReference type="ARBA" id="ARBA00022606"/>
    </source>
</evidence>
<gene>
    <name evidence="5" type="ORF">FF38_05575</name>
</gene>
<dbReference type="InterPro" id="IPR014752">
    <property type="entry name" value="Arrestin-like_C"/>
</dbReference>
<keyword evidence="2" id="KW-0716">Sensory transduction</keyword>
<dbReference type="EMBL" id="JRES01000503">
    <property type="protein sequence ID" value="KNC30552.1"/>
    <property type="molecule type" value="Genomic_DNA"/>
</dbReference>
<keyword evidence="6" id="KW-1185">Reference proteome</keyword>
<dbReference type="OrthoDB" id="2333384at2759"/>
<proteinExistence type="inferred from homology"/>
<dbReference type="InterPro" id="IPR014756">
    <property type="entry name" value="Ig_E-set"/>
</dbReference>
<dbReference type="SMART" id="SM01017">
    <property type="entry name" value="Arrestin_C"/>
    <property type="match status" value="1"/>
</dbReference>
<comment type="caution">
    <text evidence="5">The sequence shown here is derived from an EMBL/GenBank/DDBJ whole genome shotgun (WGS) entry which is preliminary data.</text>
</comment>
<dbReference type="SUPFAM" id="SSF81296">
    <property type="entry name" value="E set domains"/>
    <property type="match status" value="2"/>
</dbReference>
<dbReference type="Proteomes" id="UP000037069">
    <property type="component" value="Unassembled WGS sequence"/>
</dbReference>
<dbReference type="Gene3D" id="2.60.40.640">
    <property type="match status" value="2"/>
</dbReference>
<dbReference type="OMA" id="SKATWID"/>
<dbReference type="InterPro" id="IPR050357">
    <property type="entry name" value="Arrestin_domain-protein"/>
</dbReference>
<dbReference type="InterPro" id="IPR011021">
    <property type="entry name" value="Arrestin-like_N"/>
</dbReference>
<evidence type="ECO:0000259" key="4">
    <source>
        <dbReference type="SMART" id="SM01017"/>
    </source>
</evidence>
<dbReference type="STRING" id="7375.A0A0L0CEC0"/>
<dbReference type="PANTHER" id="PTHR11188:SF167">
    <property type="entry name" value="ARRESTIN C-TERMINAL-LIKE DOMAIN-CONTAINING PROTEIN-RELATED"/>
    <property type="match status" value="1"/>
</dbReference>
<evidence type="ECO:0000256" key="1">
    <source>
        <dbReference type="ARBA" id="ARBA00005298"/>
    </source>
</evidence>
<organism evidence="5 6">
    <name type="scientific">Lucilia cuprina</name>
    <name type="common">Green bottle fly</name>
    <name type="synonym">Australian sheep blowfly</name>
    <dbReference type="NCBI Taxonomy" id="7375"/>
    <lineage>
        <taxon>Eukaryota</taxon>
        <taxon>Metazoa</taxon>
        <taxon>Ecdysozoa</taxon>
        <taxon>Arthropoda</taxon>
        <taxon>Hexapoda</taxon>
        <taxon>Insecta</taxon>
        <taxon>Pterygota</taxon>
        <taxon>Neoptera</taxon>
        <taxon>Endopterygota</taxon>
        <taxon>Diptera</taxon>
        <taxon>Brachycera</taxon>
        <taxon>Muscomorpha</taxon>
        <taxon>Oestroidea</taxon>
        <taxon>Calliphoridae</taxon>
        <taxon>Luciliinae</taxon>
        <taxon>Lucilia</taxon>
    </lineage>
</organism>
<comment type="similarity">
    <text evidence="1">Belongs to the arrestin family.</text>
</comment>
<dbReference type="GO" id="GO:0015031">
    <property type="term" value="P:protein transport"/>
    <property type="evidence" value="ECO:0007669"/>
    <property type="project" value="TreeGrafter"/>
</dbReference>
<dbReference type="GO" id="GO:0005737">
    <property type="term" value="C:cytoplasm"/>
    <property type="evidence" value="ECO:0007669"/>
    <property type="project" value="TreeGrafter"/>
</dbReference>
<dbReference type="Pfam" id="PF02752">
    <property type="entry name" value="Arrestin_C"/>
    <property type="match status" value="1"/>
</dbReference>
<feature type="region of interest" description="Disordered" evidence="3">
    <location>
        <begin position="327"/>
        <end position="369"/>
    </location>
</feature>
<sequence>MPSTCKFILNKPNAVYYSGESISGQAIVNITFVQDVRNVRIFVLGEAKIKWCEHAGRHTTYFKSHETYIDNGTNLRIENVLQPGTYTYTFDIALPPLCPTSCECKYGYIRYVLSLKLKGPFGLDNFVFKKPLTVLQKVDLNLHRDYKLNISVDDSYTPYTSGKIFYNVQIPFSAYAPGQTVKYTFHINNQSKTDVDGYTLEFSQKFLCIAKSTDLLLPKKKEFTDENIILRITFIEPCKRLSSRLWKGQFIIPSVPPSEVNCNFIRVEYLMKIIAHVSGHKDFPISIPIVIGTIPLQESLVRQRPATLAQDRVMALKSNASSTTDLAIASSPTASTTSTPTGSSDIVKRPRSPSRTLKPQSGMTPSPSELSIASFDSLLEFYDNDQPSFEEGVRSGSPFIDNDADENHRIDDFRPLYPIYKQTIV</sequence>
<dbReference type="PANTHER" id="PTHR11188">
    <property type="entry name" value="ARRESTIN DOMAIN CONTAINING PROTEIN"/>
    <property type="match status" value="1"/>
</dbReference>